<dbReference type="RefSeq" id="XP_008075429.1">
    <property type="nucleotide sequence ID" value="XM_008077238.1"/>
</dbReference>
<dbReference type="PANTHER" id="PTHR11102">
    <property type="entry name" value="SEL-1-LIKE PROTEIN"/>
    <property type="match status" value="1"/>
</dbReference>
<evidence type="ECO:0000313" key="5">
    <source>
        <dbReference type="Proteomes" id="UP000011081"/>
    </source>
</evidence>
<keyword evidence="5" id="KW-1185">Reference proteome</keyword>
<keyword evidence="3" id="KW-0732">Signal</keyword>
<proteinExistence type="inferred from homology"/>
<feature type="chain" id="PRO_5003960081" evidence="3">
    <location>
        <begin position="20"/>
        <end position="495"/>
    </location>
</feature>
<keyword evidence="2" id="KW-0472">Membrane</keyword>
<evidence type="ECO:0000256" key="3">
    <source>
        <dbReference type="SAM" id="SignalP"/>
    </source>
</evidence>
<dbReference type="SMART" id="SM00671">
    <property type="entry name" value="SEL1"/>
    <property type="match status" value="4"/>
</dbReference>
<dbReference type="InterPro" id="IPR050767">
    <property type="entry name" value="Sel1_AlgK"/>
</dbReference>
<dbReference type="Pfam" id="PF08238">
    <property type="entry name" value="Sel1"/>
    <property type="match status" value="4"/>
</dbReference>
<sequence>MFLFVQLLGASILENLVLDGKIHEAYENISQASDPSDLIYVYFLKLLHREEDANFYLMAAENYSPFFQHIYAHKAFFNFEIAAPVSELAGVYSKVAKGIVTKYLTNRFQFRDKMKFEKIQDIPPVNYLINLITSGDKKAEETYINLVLAGQIDPRNEIQNLKRLCETGNAKAMTILGNLYLEGYGVQKCLSTAMHYFRQGAANGDPLSYNGLGKIFMKEGHKDLNLAKKYFEEAASRGSAEGDYNLFMFVRNIYKIEDMGLSYLLRSVKRSYMPALFSYAKRLLTNGETAAAVSHMVPICDFDECIVELQNRAQKDYQDGQYVPCLYKLLFLCETGSLNSMSNLLYLLKTRKDLVPEQDTLFHTYCSKLAQMGQVHHLVDLADTYFYGKGTEQSYTKAFSFYYSAMLYKSARGSYALSYMYENGLGCTRSITDAMSMLYKAYAYDENTYLLVWYTMIKIYLVVMTRIAYSVRWLIGCALGALLGYLFIFKRRMHK</sequence>
<evidence type="ECO:0000313" key="4">
    <source>
        <dbReference type="EMBL" id="ELA46086.1"/>
    </source>
</evidence>
<accession>L2GR08</accession>
<comment type="similarity">
    <text evidence="1">Belongs to the sel-1 family.</text>
</comment>
<dbReference type="GO" id="GO:0036503">
    <property type="term" value="P:ERAD pathway"/>
    <property type="evidence" value="ECO:0007669"/>
    <property type="project" value="TreeGrafter"/>
</dbReference>
<dbReference type="HOGENOM" id="CLU_041164_0_0_1"/>
<dbReference type="STRING" id="948595.L2GR08"/>
<dbReference type="GeneID" id="19880283"/>
<gene>
    <name evidence="4" type="ORF">VCUG_02421</name>
</gene>
<dbReference type="PANTHER" id="PTHR11102:SF147">
    <property type="entry name" value="SEL1L ADAPTOR SUBUNIT OF ERAD E3 UBIQUITIN LIGASE"/>
    <property type="match status" value="1"/>
</dbReference>
<dbReference type="InParanoid" id="L2GR08"/>
<feature type="signal peptide" evidence="3">
    <location>
        <begin position="1"/>
        <end position="19"/>
    </location>
</feature>
<dbReference type="OMA" id="YAYDENT"/>
<keyword evidence="2" id="KW-0812">Transmembrane</keyword>
<dbReference type="GO" id="GO:0005789">
    <property type="term" value="C:endoplasmic reticulum membrane"/>
    <property type="evidence" value="ECO:0007669"/>
    <property type="project" value="TreeGrafter"/>
</dbReference>
<dbReference type="SUPFAM" id="SSF81901">
    <property type="entry name" value="HCP-like"/>
    <property type="match status" value="2"/>
</dbReference>
<feature type="transmembrane region" description="Helical" evidence="2">
    <location>
        <begin position="471"/>
        <end position="489"/>
    </location>
</feature>
<dbReference type="InterPro" id="IPR011990">
    <property type="entry name" value="TPR-like_helical_dom_sf"/>
</dbReference>
<dbReference type="VEuPathDB" id="MicrosporidiaDB:VCUG_02421"/>
<organism evidence="4 5">
    <name type="scientific">Vavraia culicis (isolate floridensis)</name>
    <name type="common">Microsporidian parasite</name>
    <dbReference type="NCBI Taxonomy" id="948595"/>
    <lineage>
        <taxon>Eukaryota</taxon>
        <taxon>Fungi</taxon>
        <taxon>Fungi incertae sedis</taxon>
        <taxon>Microsporidia</taxon>
        <taxon>Pleistophoridae</taxon>
        <taxon>Vavraia</taxon>
    </lineage>
</organism>
<protein>
    <submittedName>
        <fullName evidence="4">Uncharacterized protein</fullName>
    </submittedName>
</protein>
<evidence type="ECO:0000256" key="2">
    <source>
        <dbReference type="SAM" id="Phobius"/>
    </source>
</evidence>
<dbReference type="EMBL" id="GL877465">
    <property type="protein sequence ID" value="ELA46086.1"/>
    <property type="molecule type" value="Genomic_DNA"/>
</dbReference>
<reference evidence="5" key="1">
    <citation type="submission" date="2011-03" db="EMBL/GenBank/DDBJ databases">
        <title>The genome sequence of Vavraia culicis strain floridensis.</title>
        <authorList>
            <consortium name="The Broad Institute Genome Sequencing Platform"/>
            <person name="Cuomo C."/>
            <person name="Becnel J."/>
            <person name="Sanscrainte N."/>
            <person name="Young S.K."/>
            <person name="Zeng Q."/>
            <person name="Gargeya S."/>
            <person name="Fitzgerald M."/>
            <person name="Haas B."/>
            <person name="Abouelleil A."/>
            <person name="Alvarado L."/>
            <person name="Arachchi H.M."/>
            <person name="Berlin A."/>
            <person name="Chapman S.B."/>
            <person name="Gearin G."/>
            <person name="Goldberg J."/>
            <person name="Griggs A."/>
            <person name="Gujja S."/>
            <person name="Hansen M."/>
            <person name="Heiman D."/>
            <person name="Howarth C."/>
            <person name="Larimer J."/>
            <person name="Lui A."/>
            <person name="MacDonald P.J.P."/>
            <person name="McCowen C."/>
            <person name="Montmayeur A."/>
            <person name="Murphy C."/>
            <person name="Neiman D."/>
            <person name="Pearson M."/>
            <person name="Priest M."/>
            <person name="Roberts A."/>
            <person name="Saif S."/>
            <person name="Shea T."/>
            <person name="Sisk P."/>
            <person name="Stolte C."/>
            <person name="Sykes S."/>
            <person name="Wortman J."/>
            <person name="Nusbaum C."/>
            <person name="Birren B."/>
        </authorList>
    </citation>
    <scope>NUCLEOTIDE SEQUENCE [LARGE SCALE GENOMIC DNA]</scope>
    <source>
        <strain evidence="5">floridensis</strain>
    </source>
</reference>
<dbReference type="OrthoDB" id="2384430at2759"/>
<dbReference type="Proteomes" id="UP000011081">
    <property type="component" value="Unassembled WGS sequence"/>
</dbReference>
<dbReference type="InterPro" id="IPR006597">
    <property type="entry name" value="Sel1-like"/>
</dbReference>
<name>L2GR08_VAVCU</name>
<dbReference type="Gene3D" id="1.25.40.10">
    <property type="entry name" value="Tetratricopeptide repeat domain"/>
    <property type="match status" value="2"/>
</dbReference>
<evidence type="ECO:0000256" key="1">
    <source>
        <dbReference type="ARBA" id="ARBA00038101"/>
    </source>
</evidence>
<keyword evidence="2" id="KW-1133">Transmembrane helix</keyword>
<dbReference type="AlphaFoldDB" id="L2GR08"/>